<gene>
    <name evidence="2" type="ORF">AR1Y2_0867</name>
</gene>
<dbReference type="RefSeq" id="WP_137327881.1">
    <property type="nucleotide sequence ID" value="NZ_CP040058.1"/>
</dbReference>
<dbReference type="EMBL" id="CP040058">
    <property type="protein sequence ID" value="QCP34321.1"/>
    <property type="molecule type" value="Genomic_DNA"/>
</dbReference>
<sequence length="258" mass="29848">MKFHEFGEKGLPHVVLIHGGGQAWWDYLRQARMLSPQYHVILPTLDGHGEEYGTEYISTEDCAEKIITYIDEHWGGSVYAIGGVSLGGQIVIEILSQRPDFAQKAIIDGSLCLPQPRLAKCCIAVMRCCWPMLFSKTASRLELAFLNKCMPKMSLPKEISDYYMRDMPHFRKKTMFTIYRTYMAQYKIDDRIKNVTAQVMYWYGSKEMKCVKRSAARFKELVPSCEIYEAERYGHGYLAVYLPDEWMKIAEPFLSQDT</sequence>
<evidence type="ECO:0000313" key="2">
    <source>
        <dbReference type="EMBL" id="QCP34321.1"/>
    </source>
</evidence>
<evidence type="ECO:0000313" key="3">
    <source>
        <dbReference type="Proteomes" id="UP000298653"/>
    </source>
</evidence>
<keyword evidence="3" id="KW-1185">Reference proteome</keyword>
<evidence type="ECO:0000259" key="1">
    <source>
        <dbReference type="Pfam" id="PF12146"/>
    </source>
</evidence>
<dbReference type="PANTHER" id="PTHR43798:SF33">
    <property type="entry name" value="HYDROLASE, PUTATIVE (AFU_ORTHOLOGUE AFUA_2G14860)-RELATED"/>
    <property type="match status" value="1"/>
</dbReference>
<dbReference type="GO" id="GO:0016020">
    <property type="term" value="C:membrane"/>
    <property type="evidence" value="ECO:0007669"/>
    <property type="project" value="TreeGrafter"/>
</dbReference>
<dbReference type="OrthoDB" id="1643507at2"/>
<feature type="domain" description="Serine aminopeptidase S33" evidence="1">
    <location>
        <begin position="13"/>
        <end position="232"/>
    </location>
</feature>
<dbReference type="SUPFAM" id="SSF53474">
    <property type="entry name" value="alpha/beta-Hydrolases"/>
    <property type="match status" value="1"/>
</dbReference>
<name>A0A4P8ICE2_9FIRM</name>
<reference evidence="2 3" key="1">
    <citation type="submission" date="2019-05" db="EMBL/GenBank/DDBJ databases">
        <title>Complete genome sequencing of Anaerostipes rhamnosivorans.</title>
        <authorList>
            <person name="Bui T.P.N."/>
            <person name="de Vos W.M."/>
        </authorList>
    </citation>
    <scope>NUCLEOTIDE SEQUENCE [LARGE SCALE GENOMIC DNA]</scope>
    <source>
        <strain evidence="2 3">1y2</strain>
    </source>
</reference>
<dbReference type="Pfam" id="PF12146">
    <property type="entry name" value="Hydrolase_4"/>
    <property type="match status" value="1"/>
</dbReference>
<accession>A0A4P8ICE2</accession>
<dbReference type="Proteomes" id="UP000298653">
    <property type="component" value="Chromosome"/>
</dbReference>
<organism evidence="2 3">
    <name type="scientific">Anaerostipes rhamnosivorans</name>
    <dbReference type="NCBI Taxonomy" id="1229621"/>
    <lineage>
        <taxon>Bacteria</taxon>
        <taxon>Bacillati</taxon>
        <taxon>Bacillota</taxon>
        <taxon>Clostridia</taxon>
        <taxon>Lachnospirales</taxon>
        <taxon>Lachnospiraceae</taxon>
        <taxon>Anaerostipes</taxon>
    </lineage>
</organism>
<dbReference type="AlphaFoldDB" id="A0A4P8ICE2"/>
<protein>
    <recommendedName>
        <fullName evidence="1">Serine aminopeptidase S33 domain-containing protein</fullName>
    </recommendedName>
</protein>
<dbReference type="InterPro" id="IPR022742">
    <property type="entry name" value="Hydrolase_4"/>
</dbReference>
<dbReference type="InterPro" id="IPR050266">
    <property type="entry name" value="AB_hydrolase_sf"/>
</dbReference>
<dbReference type="PANTHER" id="PTHR43798">
    <property type="entry name" value="MONOACYLGLYCEROL LIPASE"/>
    <property type="match status" value="1"/>
</dbReference>
<dbReference type="KEGG" id="arf:AR1Y2_0867"/>
<proteinExistence type="predicted"/>
<dbReference type="InterPro" id="IPR029058">
    <property type="entry name" value="AB_hydrolase_fold"/>
</dbReference>
<dbReference type="Gene3D" id="3.40.50.1820">
    <property type="entry name" value="alpha/beta hydrolase"/>
    <property type="match status" value="1"/>
</dbReference>